<dbReference type="Proteomes" id="UP000320762">
    <property type="component" value="Unassembled WGS sequence"/>
</dbReference>
<gene>
    <name evidence="2" type="ORF">BD626DRAFT_540848</name>
</gene>
<dbReference type="AlphaFoldDB" id="A0A550BWH8"/>
<feature type="compositionally biased region" description="Polar residues" evidence="1">
    <location>
        <begin position="272"/>
        <end position="284"/>
    </location>
</feature>
<feature type="compositionally biased region" description="Basic and acidic residues" evidence="1">
    <location>
        <begin position="58"/>
        <end position="68"/>
    </location>
</feature>
<name>A0A550BWH8_9AGAR</name>
<sequence length="472" mass="50216">MHEYNTPQALQLPVANKSRPAAVAKSVIVVRDGARDAARAATAGREQIEAARSSQAADRMRGRSDGRAPRLPVANRSRPAAAGRSGSAREREEARRRATRRAPPPRDCRSRTNRGRQPQRGRTMTARPPPQWSVSLGWCEAINGGDGGGGGGGDRWDPRAGEQAMAMATTGNGWWGKGARTSTGMSTARVKQKLLEADISEGAALVSNNNIQRTHSHLGEIGTCRICKTTRSNFTLFTPTAHADLGLSAFGTPLSNTNGVLYSPVAMDSPTITPASRGATTSLPGSPVGLLDAGGASPNEPGTEAPEGSRCPSPDETGTASSDGDDHSMSTLTDISDDEEEARAELAPSSSSGTPARPRISPSIGASGEDCETDLAAMRAPANSSAPERNNPSEPVAREKTMIECWWGPCHMAELLTMYERHLVPCQYPLSREEASRYPPGDMFVFAAGKQLDFFRTLPKSKYSSDVSWSVY</sequence>
<proteinExistence type="predicted"/>
<organism evidence="2 3">
    <name type="scientific">Schizophyllum amplum</name>
    <dbReference type="NCBI Taxonomy" id="97359"/>
    <lineage>
        <taxon>Eukaryota</taxon>
        <taxon>Fungi</taxon>
        <taxon>Dikarya</taxon>
        <taxon>Basidiomycota</taxon>
        <taxon>Agaricomycotina</taxon>
        <taxon>Agaricomycetes</taxon>
        <taxon>Agaricomycetidae</taxon>
        <taxon>Agaricales</taxon>
        <taxon>Schizophyllaceae</taxon>
        <taxon>Schizophyllum</taxon>
    </lineage>
</organism>
<reference evidence="2 3" key="1">
    <citation type="journal article" date="2019" name="New Phytol.">
        <title>Comparative genomics reveals unique wood-decay strategies and fruiting body development in the Schizophyllaceae.</title>
        <authorList>
            <person name="Almasi E."/>
            <person name="Sahu N."/>
            <person name="Krizsan K."/>
            <person name="Balint B."/>
            <person name="Kovacs G.M."/>
            <person name="Kiss B."/>
            <person name="Cseklye J."/>
            <person name="Drula E."/>
            <person name="Henrissat B."/>
            <person name="Nagy I."/>
            <person name="Chovatia M."/>
            <person name="Adam C."/>
            <person name="LaButti K."/>
            <person name="Lipzen A."/>
            <person name="Riley R."/>
            <person name="Grigoriev I.V."/>
            <person name="Nagy L.G."/>
        </authorList>
    </citation>
    <scope>NUCLEOTIDE SEQUENCE [LARGE SCALE GENOMIC DNA]</scope>
    <source>
        <strain evidence="2 3">NL-1724</strain>
    </source>
</reference>
<comment type="caution">
    <text evidence="2">The sequence shown here is derived from an EMBL/GenBank/DDBJ whole genome shotgun (WGS) entry which is preliminary data.</text>
</comment>
<keyword evidence="3" id="KW-1185">Reference proteome</keyword>
<evidence type="ECO:0000256" key="1">
    <source>
        <dbReference type="SAM" id="MobiDB-lite"/>
    </source>
</evidence>
<feature type="compositionally biased region" description="Low complexity" evidence="1">
    <location>
        <begin position="76"/>
        <end position="86"/>
    </location>
</feature>
<feature type="region of interest" description="Disordered" evidence="1">
    <location>
        <begin position="34"/>
        <end position="132"/>
    </location>
</feature>
<accession>A0A550BWH8</accession>
<feature type="compositionally biased region" description="Basic and acidic residues" evidence="1">
    <location>
        <begin position="87"/>
        <end position="96"/>
    </location>
</feature>
<evidence type="ECO:0000313" key="3">
    <source>
        <dbReference type="Proteomes" id="UP000320762"/>
    </source>
</evidence>
<feature type="region of interest" description="Disordered" evidence="1">
    <location>
        <begin position="272"/>
        <end position="369"/>
    </location>
</feature>
<evidence type="ECO:0000313" key="2">
    <source>
        <dbReference type="EMBL" id="TRM56898.1"/>
    </source>
</evidence>
<feature type="region of interest" description="Disordered" evidence="1">
    <location>
        <begin position="1"/>
        <end position="22"/>
    </location>
</feature>
<dbReference type="EMBL" id="VDMD01000055">
    <property type="protein sequence ID" value="TRM56898.1"/>
    <property type="molecule type" value="Genomic_DNA"/>
</dbReference>
<protein>
    <submittedName>
        <fullName evidence="2">Uncharacterized protein</fullName>
    </submittedName>
</protein>